<dbReference type="InterPro" id="IPR001509">
    <property type="entry name" value="Epimerase_deHydtase"/>
</dbReference>
<sequence length="313" mass="33662">MRLIITGGTGLIGSALANSLAKDGHEVIVLSRNPARYSFPAGVRGEKWDGKTADNWGHLANGADAIVNLAGEPIAGSGLLPSRWTKERKQRIRQSRLDAGTAVCQAIAAAATKPKVLIQSSGVDYYGNVPNDQVIGEDAPNGSGFLADLTVDWEDSTAAAEEMGVRRVIIRSGIVLSMVSGALPITVLPFKFFAGGPLGNGQQWWPWIHLEDEVRAIRFLLEQETAVGPYNLCAPNPLQNKEFAKAIGRVMNRPAFMPAPAFALKLALGEIAAIVLDGRRAVPQKLQNEGFTFNYPQANDALAELLNKQTLDR</sequence>
<dbReference type="Pfam" id="PF01370">
    <property type="entry name" value="Epimerase"/>
    <property type="match status" value="1"/>
</dbReference>
<evidence type="ECO:0000259" key="2">
    <source>
        <dbReference type="Pfam" id="PF08338"/>
    </source>
</evidence>
<dbReference type="InterPro" id="IPR010099">
    <property type="entry name" value="SDR39U1"/>
</dbReference>
<feature type="domain" description="NAD-dependent epimerase/dehydratase" evidence="1">
    <location>
        <begin position="4"/>
        <end position="232"/>
    </location>
</feature>
<dbReference type="PANTHER" id="PTHR11092:SF0">
    <property type="entry name" value="EPIMERASE FAMILY PROTEIN SDR39U1"/>
    <property type="match status" value="1"/>
</dbReference>
<dbReference type="AlphaFoldDB" id="A0A3B0UPE8"/>
<dbReference type="PANTHER" id="PTHR11092">
    <property type="entry name" value="SUGAR NUCLEOTIDE EPIMERASE RELATED"/>
    <property type="match status" value="1"/>
</dbReference>
<accession>A0A3B0UPE8</accession>
<name>A0A3B0UPE8_9ZZZZ</name>
<organism evidence="3">
    <name type="scientific">hydrothermal vent metagenome</name>
    <dbReference type="NCBI Taxonomy" id="652676"/>
    <lineage>
        <taxon>unclassified sequences</taxon>
        <taxon>metagenomes</taxon>
        <taxon>ecological metagenomes</taxon>
    </lineage>
</organism>
<proteinExistence type="predicted"/>
<protein>
    <recommendedName>
        <fullName evidence="4">Cell division inhibitor</fullName>
    </recommendedName>
</protein>
<dbReference type="Gene3D" id="3.40.50.720">
    <property type="entry name" value="NAD(P)-binding Rossmann-like Domain"/>
    <property type="match status" value="1"/>
</dbReference>
<dbReference type="Pfam" id="PF08338">
    <property type="entry name" value="DUF1731"/>
    <property type="match status" value="1"/>
</dbReference>
<dbReference type="EMBL" id="UOEU01000414">
    <property type="protein sequence ID" value="VAW33021.1"/>
    <property type="molecule type" value="Genomic_DNA"/>
</dbReference>
<reference evidence="3" key="1">
    <citation type="submission" date="2018-06" db="EMBL/GenBank/DDBJ databases">
        <authorList>
            <person name="Zhirakovskaya E."/>
        </authorList>
    </citation>
    <scope>NUCLEOTIDE SEQUENCE</scope>
</reference>
<evidence type="ECO:0008006" key="4">
    <source>
        <dbReference type="Google" id="ProtNLM"/>
    </source>
</evidence>
<evidence type="ECO:0000313" key="3">
    <source>
        <dbReference type="EMBL" id="VAW33021.1"/>
    </source>
</evidence>
<evidence type="ECO:0000259" key="1">
    <source>
        <dbReference type="Pfam" id="PF01370"/>
    </source>
</evidence>
<dbReference type="InterPro" id="IPR013549">
    <property type="entry name" value="DUF1731"/>
</dbReference>
<dbReference type="InterPro" id="IPR036291">
    <property type="entry name" value="NAD(P)-bd_dom_sf"/>
</dbReference>
<feature type="domain" description="DUF1731" evidence="2">
    <location>
        <begin position="259"/>
        <end position="305"/>
    </location>
</feature>
<dbReference type="NCBIfam" id="TIGR01777">
    <property type="entry name" value="yfcH"/>
    <property type="match status" value="1"/>
</dbReference>
<dbReference type="SUPFAM" id="SSF51735">
    <property type="entry name" value="NAD(P)-binding Rossmann-fold domains"/>
    <property type="match status" value="1"/>
</dbReference>
<gene>
    <name evidence="3" type="ORF">MNBD_CHLOROFLEXI01-5252</name>
</gene>
<dbReference type="CDD" id="cd05242">
    <property type="entry name" value="SDR_a8"/>
    <property type="match status" value="1"/>
</dbReference>